<keyword evidence="6" id="KW-0804">Transcription</keyword>
<comment type="subcellular location">
    <subcellularLocation>
        <location evidence="1">Nucleus</location>
    </subcellularLocation>
</comment>
<dbReference type="GO" id="GO:0008270">
    <property type="term" value="F:zinc ion binding"/>
    <property type="evidence" value="ECO:0007669"/>
    <property type="project" value="InterPro"/>
</dbReference>
<evidence type="ECO:0000256" key="5">
    <source>
        <dbReference type="ARBA" id="ARBA00023125"/>
    </source>
</evidence>
<dbReference type="OrthoDB" id="2154091at2759"/>
<evidence type="ECO:0000313" key="10">
    <source>
        <dbReference type="EMBL" id="RSH86297.1"/>
    </source>
</evidence>
<keyword evidence="7" id="KW-0539">Nucleus</keyword>
<feature type="region of interest" description="Disordered" evidence="8">
    <location>
        <begin position="745"/>
        <end position="776"/>
    </location>
</feature>
<dbReference type="CDD" id="cd00067">
    <property type="entry name" value="GAL4"/>
    <property type="match status" value="1"/>
</dbReference>
<dbReference type="PROSITE" id="PS50048">
    <property type="entry name" value="ZN2_CY6_FUNGAL_2"/>
    <property type="match status" value="1"/>
</dbReference>
<evidence type="ECO:0000256" key="8">
    <source>
        <dbReference type="SAM" id="MobiDB-lite"/>
    </source>
</evidence>
<evidence type="ECO:0000256" key="3">
    <source>
        <dbReference type="ARBA" id="ARBA00022833"/>
    </source>
</evidence>
<dbReference type="SMART" id="SM00066">
    <property type="entry name" value="GAL4"/>
    <property type="match status" value="1"/>
</dbReference>
<dbReference type="InterPro" id="IPR007219">
    <property type="entry name" value="XnlR_reg_dom"/>
</dbReference>
<dbReference type="Pfam" id="PF00172">
    <property type="entry name" value="Zn_clus"/>
    <property type="match status" value="1"/>
</dbReference>
<keyword evidence="4" id="KW-0805">Transcription regulation</keyword>
<dbReference type="InterPro" id="IPR036864">
    <property type="entry name" value="Zn2-C6_fun-type_DNA-bd_sf"/>
</dbReference>
<feature type="compositionally biased region" description="Low complexity" evidence="8">
    <location>
        <begin position="84"/>
        <end position="96"/>
    </location>
</feature>
<name>A0A427Y5D4_9TREE</name>
<keyword evidence="11" id="KW-1185">Reference proteome</keyword>
<dbReference type="AlphaFoldDB" id="A0A427Y5D4"/>
<feature type="region of interest" description="Disordered" evidence="8">
    <location>
        <begin position="173"/>
        <end position="196"/>
    </location>
</feature>
<evidence type="ECO:0000256" key="6">
    <source>
        <dbReference type="ARBA" id="ARBA00023163"/>
    </source>
</evidence>
<dbReference type="SUPFAM" id="SSF57701">
    <property type="entry name" value="Zn2/Cys6 DNA-binding domain"/>
    <property type="match status" value="1"/>
</dbReference>
<dbReference type="InterPro" id="IPR051615">
    <property type="entry name" value="Transcr_Regulatory_Elem"/>
</dbReference>
<dbReference type="PANTHER" id="PTHR31313">
    <property type="entry name" value="TY1 ENHANCER ACTIVATOR"/>
    <property type="match status" value="1"/>
</dbReference>
<evidence type="ECO:0000313" key="11">
    <source>
        <dbReference type="Proteomes" id="UP000279236"/>
    </source>
</evidence>
<dbReference type="GO" id="GO:0003677">
    <property type="term" value="F:DNA binding"/>
    <property type="evidence" value="ECO:0007669"/>
    <property type="project" value="UniProtKB-KW"/>
</dbReference>
<proteinExistence type="predicted"/>
<dbReference type="GO" id="GO:0000981">
    <property type="term" value="F:DNA-binding transcription factor activity, RNA polymerase II-specific"/>
    <property type="evidence" value="ECO:0007669"/>
    <property type="project" value="InterPro"/>
</dbReference>
<dbReference type="Pfam" id="PF04082">
    <property type="entry name" value="Fungal_trans"/>
    <property type="match status" value="1"/>
</dbReference>
<evidence type="ECO:0000256" key="7">
    <source>
        <dbReference type="ARBA" id="ARBA00023242"/>
    </source>
</evidence>
<gene>
    <name evidence="10" type="ORF">EHS24_004538</name>
</gene>
<dbReference type="GO" id="GO:0006351">
    <property type="term" value="P:DNA-templated transcription"/>
    <property type="evidence" value="ECO:0007669"/>
    <property type="project" value="InterPro"/>
</dbReference>
<organism evidence="10 11">
    <name type="scientific">Apiotrichum porosum</name>
    <dbReference type="NCBI Taxonomy" id="105984"/>
    <lineage>
        <taxon>Eukaryota</taxon>
        <taxon>Fungi</taxon>
        <taxon>Dikarya</taxon>
        <taxon>Basidiomycota</taxon>
        <taxon>Agaricomycotina</taxon>
        <taxon>Tremellomycetes</taxon>
        <taxon>Trichosporonales</taxon>
        <taxon>Trichosporonaceae</taxon>
        <taxon>Apiotrichum</taxon>
    </lineage>
</organism>
<dbReference type="GeneID" id="39589081"/>
<feature type="compositionally biased region" description="Low complexity" evidence="8">
    <location>
        <begin position="32"/>
        <end position="43"/>
    </location>
</feature>
<feature type="region of interest" description="Disordered" evidence="8">
    <location>
        <begin position="219"/>
        <end position="266"/>
    </location>
</feature>
<dbReference type="PROSITE" id="PS00463">
    <property type="entry name" value="ZN2_CY6_FUNGAL_1"/>
    <property type="match status" value="1"/>
</dbReference>
<dbReference type="STRING" id="105984.A0A427Y5D4"/>
<comment type="caution">
    <text evidence="10">The sequence shown here is derived from an EMBL/GenBank/DDBJ whole genome shotgun (WGS) entry which is preliminary data.</text>
</comment>
<feature type="domain" description="Zn(2)-C6 fungal-type" evidence="9">
    <location>
        <begin position="108"/>
        <end position="138"/>
    </location>
</feature>
<feature type="region of interest" description="Disordered" evidence="8">
    <location>
        <begin position="1"/>
        <end position="102"/>
    </location>
</feature>
<dbReference type="GO" id="GO:0005634">
    <property type="term" value="C:nucleus"/>
    <property type="evidence" value="ECO:0007669"/>
    <property type="project" value="UniProtKB-SubCell"/>
</dbReference>
<keyword evidence="5" id="KW-0238">DNA-binding</keyword>
<feature type="compositionally biased region" description="Pro residues" evidence="8">
    <location>
        <begin position="749"/>
        <end position="761"/>
    </location>
</feature>
<keyword evidence="3" id="KW-0862">Zinc</keyword>
<feature type="compositionally biased region" description="Basic and acidic residues" evidence="8">
    <location>
        <begin position="9"/>
        <end position="18"/>
    </location>
</feature>
<accession>A0A427Y5D4</accession>
<keyword evidence="2" id="KW-0479">Metal-binding</keyword>
<dbReference type="RefSeq" id="XP_028479082.1">
    <property type="nucleotide sequence ID" value="XM_028620110.1"/>
</dbReference>
<dbReference type="CDD" id="cd12148">
    <property type="entry name" value="fungal_TF_MHR"/>
    <property type="match status" value="1"/>
</dbReference>
<dbReference type="PANTHER" id="PTHR31313:SF81">
    <property type="entry name" value="TY1 ENHANCER ACTIVATOR"/>
    <property type="match status" value="1"/>
</dbReference>
<dbReference type="Gene3D" id="4.10.240.10">
    <property type="entry name" value="Zn(2)-C6 fungal-type DNA-binding domain"/>
    <property type="match status" value="1"/>
</dbReference>
<dbReference type="EMBL" id="RSCE01000002">
    <property type="protein sequence ID" value="RSH86297.1"/>
    <property type="molecule type" value="Genomic_DNA"/>
</dbReference>
<dbReference type="CDD" id="cd14723">
    <property type="entry name" value="ZIP_Ppr1"/>
    <property type="match status" value="1"/>
</dbReference>
<evidence type="ECO:0000259" key="9">
    <source>
        <dbReference type="PROSITE" id="PS50048"/>
    </source>
</evidence>
<evidence type="ECO:0000256" key="2">
    <source>
        <dbReference type="ARBA" id="ARBA00022723"/>
    </source>
</evidence>
<dbReference type="SMART" id="SM00906">
    <property type="entry name" value="Fungal_trans"/>
    <property type="match status" value="1"/>
</dbReference>
<protein>
    <recommendedName>
        <fullName evidence="9">Zn(2)-C6 fungal-type domain-containing protein</fullName>
    </recommendedName>
</protein>
<dbReference type="Proteomes" id="UP000279236">
    <property type="component" value="Unassembled WGS sequence"/>
</dbReference>
<reference evidence="10 11" key="1">
    <citation type="submission" date="2018-11" db="EMBL/GenBank/DDBJ databases">
        <title>Genome sequence of Apiotrichum porosum DSM 27194.</title>
        <authorList>
            <person name="Aliyu H."/>
            <person name="Gorte O."/>
            <person name="Ochsenreither K."/>
        </authorList>
    </citation>
    <scope>NUCLEOTIDE SEQUENCE [LARGE SCALE GENOMIC DNA]</scope>
    <source>
        <strain evidence="10 11">DSM 27194</strain>
    </source>
</reference>
<evidence type="ECO:0000256" key="1">
    <source>
        <dbReference type="ARBA" id="ARBA00004123"/>
    </source>
</evidence>
<evidence type="ECO:0000256" key="4">
    <source>
        <dbReference type="ARBA" id="ARBA00023015"/>
    </source>
</evidence>
<sequence>MEISVPESPEDRVYDQKFTDTVFAPLRQHQQPTSRPTLPTSESRSTRTRARSPSDPASTSGPASDRASVPPSAPSRAGSKRTEPASSSDAPGSGSKPSRRRISHISKACNGCRRRKMKCDGAQPTCAICKVYKEDCVYNPEQDGRRSTPKAYVASLEERIRVLEGMLQTAGVDSNDKNAPLPPADLSAGATPTVDSGLDRLKMDEATGELHEVGPTSLFKHHAADGDGRSPAASLSPGSLGMGSAGDRPAALQPRPSFSPHLGSPELDDATHQEVLRLFFDYFNPQCFWVNEKGFRRDLSTTPTMEGTIIRPRRTAYYSPMLHNVVLSVGVFMLPIDRTVREQLGQAFSKRAKDLIEEEAESAMMSTVSAFMLLGTYHASVARQNLGFVYSGMGLRLVQALGLGTNCSYWVKNGSITEEQQQGRYQLFYAAYVLDKCWSTYVGRGASLLISNHDIPLPEADPEEDDIMWQPIVDLGQHMSSFDPSVGQAALDLSASISSPSLEPIKGWRSTTWVWTCKLAIIAERVLGTVYSIAFNTGSSNVRHVVSDLDVALEKWLDTLPDALRLPNTARGETRIVPSHILNLHALHCFILILLHRPWFARLKPDSPTEVSVAKCERAAHKMVQILQLYRKCPGLRYCPITLNQYAFTAGTVHLLSATHNVDKSSRKAKASIEAVHTCITALEEMGDTLECAVVSASTLCKLLNESNHARLPKPPVPITAPVSNTSIEQLLKDPSVAEQLRKLGWAPPSAPSPAPQPHAPLSPVAGRTPGPRGQGIDFDWFTTPISYQSMGISSSGTAAGPAHPASFVPVPTVPPASVPGHGTMPVPQGQSALGLEGTLPLSEVLYAGAPNSPFPAGNVWTWPFSFDSM</sequence>
<dbReference type="InterPro" id="IPR001138">
    <property type="entry name" value="Zn2Cys6_DnaBD"/>
</dbReference>